<keyword evidence="3" id="KW-1185">Reference proteome</keyword>
<proteinExistence type="predicted"/>
<organism evidence="2 3">
    <name type="scientific">Roseovarius nanhaiticus</name>
    <dbReference type="NCBI Taxonomy" id="573024"/>
    <lineage>
        <taxon>Bacteria</taxon>
        <taxon>Pseudomonadati</taxon>
        <taxon>Pseudomonadota</taxon>
        <taxon>Alphaproteobacteria</taxon>
        <taxon>Rhodobacterales</taxon>
        <taxon>Roseobacteraceae</taxon>
        <taxon>Roseovarius</taxon>
    </lineage>
</organism>
<reference evidence="2 3" key="1">
    <citation type="submission" date="2017-01" db="EMBL/GenBank/DDBJ databases">
        <authorList>
            <person name="Mah S.A."/>
            <person name="Swanson W.J."/>
            <person name="Moy G.W."/>
            <person name="Vacquier V.D."/>
        </authorList>
    </citation>
    <scope>NUCLEOTIDE SEQUENCE [LARGE SCALE GENOMIC DNA]</scope>
    <source>
        <strain evidence="2 3">DSM 29590</strain>
    </source>
</reference>
<feature type="compositionally biased region" description="Polar residues" evidence="1">
    <location>
        <begin position="1"/>
        <end position="15"/>
    </location>
</feature>
<dbReference type="AlphaFoldDB" id="A0A1N7HGB7"/>
<evidence type="ECO:0000313" key="2">
    <source>
        <dbReference type="EMBL" id="SIS23937.1"/>
    </source>
</evidence>
<evidence type="ECO:0000256" key="1">
    <source>
        <dbReference type="SAM" id="MobiDB-lite"/>
    </source>
</evidence>
<accession>A0A1N7HGB7</accession>
<protein>
    <submittedName>
        <fullName evidence="2">Uncharacterized protein</fullName>
    </submittedName>
</protein>
<gene>
    <name evidence="2" type="ORF">SAMN05421666_2994</name>
</gene>
<dbReference type="EMBL" id="FTNV01000003">
    <property type="protein sequence ID" value="SIS23937.1"/>
    <property type="molecule type" value="Genomic_DNA"/>
</dbReference>
<sequence length="42" mass="4574">MLVQDLSMTVSQRAPTPTRCYTWGPAPTPPGYFSQEEMGGQG</sequence>
<feature type="region of interest" description="Disordered" evidence="1">
    <location>
        <begin position="1"/>
        <end position="42"/>
    </location>
</feature>
<name>A0A1N7HGB7_9RHOB</name>
<evidence type="ECO:0000313" key="3">
    <source>
        <dbReference type="Proteomes" id="UP000186019"/>
    </source>
</evidence>
<dbReference type="Proteomes" id="UP000186019">
    <property type="component" value="Unassembled WGS sequence"/>
</dbReference>